<dbReference type="InterPro" id="IPR029058">
    <property type="entry name" value="AB_hydrolase_fold"/>
</dbReference>
<dbReference type="Proteomes" id="UP000199251">
    <property type="component" value="Unassembled WGS sequence"/>
</dbReference>
<dbReference type="STRING" id="141349.BN1232_05812"/>
<gene>
    <name evidence="1" type="ORF">BN1232_05812</name>
</gene>
<name>A0A0E4H594_MYCLN</name>
<dbReference type="SUPFAM" id="SSF53474">
    <property type="entry name" value="alpha/beta-Hydrolases"/>
    <property type="match status" value="1"/>
</dbReference>
<proteinExistence type="predicted"/>
<accession>A0A0E4H594</accession>
<evidence type="ECO:0000313" key="2">
    <source>
        <dbReference type="Proteomes" id="UP000199251"/>
    </source>
</evidence>
<organism evidence="1 2">
    <name type="scientific">Mycobacterium lentiflavum</name>
    <dbReference type="NCBI Taxonomy" id="141349"/>
    <lineage>
        <taxon>Bacteria</taxon>
        <taxon>Bacillati</taxon>
        <taxon>Actinomycetota</taxon>
        <taxon>Actinomycetes</taxon>
        <taxon>Mycobacteriales</taxon>
        <taxon>Mycobacteriaceae</taxon>
        <taxon>Mycobacterium</taxon>
        <taxon>Mycobacterium simiae complex</taxon>
    </lineage>
</organism>
<evidence type="ECO:0000313" key="1">
    <source>
        <dbReference type="EMBL" id="CQD22977.1"/>
    </source>
</evidence>
<reference evidence="1 2" key="1">
    <citation type="submission" date="2015-03" db="EMBL/GenBank/DDBJ databases">
        <authorList>
            <person name="Urmite Genomes"/>
        </authorList>
    </citation>
    <scope>NUCLEOTIDE SEQUENCE [LARGE SCALE GENOMIC DNA]</scope>
    <source>
        <strain evidence="1 2">CSUR P1491</strain>
    </source>
</reference>
<dbReference type="EMBL" id="CTEE01000001">
    <property type="protein sequence ID" value="CQD22977.1"/>
    <property type="molecule type" value="Genomic_DNA"/>
</dbReference>
<evidence type="ECO:0008006" key="3">
    <source>
        <dbReference type="Google" id="ProtNLM"/>
    </source>
</evidence>
<dbReference type="Gene3D" id="3.40.50.1820">
    <property type="entry name" value="alpha/beta hydrolase"/>
    <property type="match status" value="1"/>
</dbReference>
<sequence length="200" mass="21599">MTALIPNPEVHLASRRAPIIDELLAMPTVSGPNQGPVVVIAGARRDFTAYSALSRRLHTALFRTVFIAVNRRLRMSSRSVIGLLDALDIRWALLVGGRSGGQMAWTLAATEQQRFSGLVAVDCGHPRVPDVTGVVRDNDCPPVRINTTMLVAGPEGHAVARASGRHVYGDFRVAQLVGGRNSRESTAQLATEIVVRAFAW</sequence>
<protein>
    <recommendedName>
        <fullName evidence="3">Alpha/beta hydrolase</fullName>
    </recommendedName>
</protein>
<dbReference type="AlphaFoldDB" id="A0A0E4H594"/>